<feature type="transmembrane region" description="Helical" evidence="10">
    <location>
        <begin position="56"/>
        <end position="78"/>
    </location>
</feature>
<keyword evidence="13" id="KW-1185">Reference proteome</keyword>
<keyword evidence="6 10" id="KW-0812">Transmembrane</keyword>
<dbReference type="Pfam" id="PF00528">
    <property type="entry name" value="BPD_transp_1"/>
    <property type="match status" value="1"/>
</dbReference>
<dbReference type="NCBIfam" id="TIGR01726">
    <property type="entry name" value="HEQRo_perm_3TM"/>
    <property type="match status" value="1"/>
</dbReference>
<gene>
    <name evidence="12" type="ORF">EDC46_0929</name>
</gene>
<dbReference type="InterPro" id="IPR051613">
    <property type="entry name" value="ABC_transp_permease_HisMQ"/>
</dbReference>
<organism evidence="12 13">
    <name type="scientific">Vespertiliibacter pulmonis</name>
    <dbReference type="NCBI Taxonomy" id="1443036"/>
    <lineage>
        <taxon>Bacteria</taxon>
        <taxon>Pseudomonadati</taxon>
        <taxon>Pseudomonadota</taxon>
        <taxon>Gammaproteobacteria</taxon>
        <taxon>Pasteurellales</taxon>
        <taxon>Pasteurellaceae</taxon>
        <taxon>Vespertiliibacter</taxon>
    </lineage>
</organism>
<dbReference type="InterPro" id="IPR035906">
    <property type="entry name" value="MetI-like_sf"/>
</dbReference>
<feature type="transmembrane region" description="Helical" evidence="10">
    <location>
        <begin position="194"/>
        <end position="215"/>
    </location>
</feature>
<comment type="subcellular location">
    <subcellularLocation>
        <location evidence="1">Cell inner membrane</location>
        <topology evidence="1">Multi-pass membrane protein</topology>
    </subcellularLocation>
    <subcellularLocation>
        <location evidence="10">Cell membrane</location>
        <topology evidence="10">Multi-pass membrane protein</topology>
    </subcellularLocation>
</comment>
<evidence type="ECO:0000313" key="13">
    <source>
        <dbReference type="Proteomes" id="UP000281691"/>
    </source>
</evidence>
<feature type="transmembrane region" description="Helical" evidence="10">
    <location>
        <begin position="90"/>
        <end position="110"/>
    </location>
</feature>
<dbReference type="InterPro" id="IPR010065">
    <property type="entry name" value="AA_ABC_transptr_permease_3TM"/>
</dbReference>
<evidence type="ECO:0000256" key="7">
    <source>
        <dbReference type="ARBA" id="ARBA00022970"/>
    </source>
</evidence>
<comment type="caution">
    <text evidence="12">The sequence shown here is derived from an EMBL/GenBank/DDBJ whole genome shotgun (WGS) entry which is preliminary data.</text>
</comment>
<keyword evidence="3 10" id="KW-0813">Transport</keyword>
<dbReference type="Gene3D" id="1.10.3720.10">
    <property type="entry name" value="MetI-like"/>
    <property type="match status" value="1"/>
</dbReference>
<dbReference type="CDD" id="cd06261">
    <property type="entry name" value="TM_PBP2"/>
    <property type="match status" value="1"/>
</dbReference>
<comment type="similarity">
    <text evidence="2">Belongs to the binding-protein-dependent transport system permease family. HisMQ subfamily.</text>
</comment>
<dbReference type="GO" id="GO:0006865">
    <property type="term" value="P:amino acid transport"/>
    <property type="evidence" value="ECO:0007669"/>
    <property type="project" value="UniProtKB-KW"/>
</dbReference>
<dbReference type="GO" id="GO:0043190">
    <property type="term" value="C:ATP-binding cassette (ABC) transporter complex"/>
    <property type="evidence" value="ECO:0007669"/>
    <property type="project" value="InterPro"/>
</dbReference>
<evidence type="ECO:0000256" key="3">
    <source>
        <dbReference type="ARBA" id="ARBA00022448"/>
    </source>
</evidence>
<name>A0A3N4VLH7_9PAST</name>
<evidence type="ECO:0000256" key="8">
    <source>
        <dbReference type="ARBA" id="ARBA00022989"/>
    </source>
</evidence>
<protein>
    <submittedName>
        <fullName evidence="12">Amino acid ABC transporter membrane protein 1 (PAAT family)</fullName>
    </submittedName>
</protein>
<dbReference type="PANTHER" id="PTHR30133">
    <property type="entry name" value="CATIONIC AMINO ACID TRANSPORTER, MEMBRANE COMPONENT"/>
    <property type="match status" value="1"/>
</dbReference>
<evidence type="ECO:0000256" key="4">
    <source>
        <dbReference type="ARBA" id="ARBA00022475"/>
    </source>
</evidence>
<evidence type="ECO:0000256" key="9">
    <source>
        <dbReference type="ARBA" id="ARBA00023136"/>
    </source>
</evidence>
<dbReference type="PANTHER" id="PTHR30133:SF2">
    <property type="entry name" value="ARGININE ABC TRANSPORTER PERMEASE PROTEIN ARTQ"/>
    <property type="match status" value="1"/>
</dbReference>
<dbReference type="InterPro" id="IPR000515">
    <property type="entry name" value="MetI-like"/>
</dbReference>
<keyword evidence="9 10" id="KW-0472">Membrane</keyword>
<sequence length="230" mass="25471">MDEQIDSMFVEYIPLILNAALTTLGLALCALALGLILAILFVSLETNRLLMISKPASVLIALLRGLPEILVVFLIYFGTPEILELIVGDYVELGAFGCGVVALSLIFAAYASQTLRGAIQAIPAGQWESGAALGLSRVYTFIYIIMPQVWRHALPGLSNQWLVLLKDTALVSLIGVQDLMRQTELVNANTHQPFTWYGVTALIYLVITLVSQVFIRRLEWRFTRFERSAI</sequence>
<evidence type="ECO:0000256" key="6">
    <source>
        <dbReference type="ARBA" id="ARBA00022692"/>
    </source>
</evidence>
<dbReference type="PROSITE" id="PS50928">
    <property type="entry name" value="ABC_TM1"/>
    <property type="match status" value="1"/>
</dbReference>
<dbReference type="EMBL" id="RKQP01000002">
    <property type="protein sequence ID" value="RPE83728.1"/>
    <property type="molecule type" value="Genomic_DNA"/>
</dbReference>
<accession>A0A3N4VLH7</accession>
<keyword evidence="4" id="KW-1003">Cell membrane</keyword>
<dbReference type="Proteomes" id="UP000281691">
    <property type="component" value="Unassembled WGS sequence"/>
</dbReference>
<evidence type="ECO:0000256" key="10">
    <source>
        <dbReference type="RuleBase" id="RU363032"/>
    </source>
</evidence>
<evidence type="ECO:0000313" key="12">
    <source>
        <dbReference type="EMBL" id="RPE83728.1"/>
    </source>
</evidence>
<dbReference type="GO" id="GO:0022857">
    <property type="term" value="F:transmembrane transporter activity"/>
    <property type="evidence" value="ECO:0007669"/>
    <property type="project" value="InterPro"/>
</dbReference>
<keyword evidence="5" id="KW-0997">Cell inner membrane</keyword>
<feature type="transmembrane region" description="Helical" evidence="10">
    <location>
        <begin position="131"/>
        <end position="150"/>
    </location>
</feature>
<dbReference type="AlphaFoldDB" id="A0A3N4VLH7"/>
<feature type="domain" description="ABC transmembrane type-1" evidence="11">
    <location>
        <begin position="20"/>
        <end position="215"/>
    </location>
</feature>
<reference evidence="12 13" key="1">
    <citation type="submission" date="2018-11" db="EMBL/GenBank/DDBJ databases">
        <title>Genomic Encyclopedia of Type Strains, Phase IV (KMG-IV): sequencing the most valuable type-strain genomes for metagenomic binning, comparative biology and taxonomic classification.</title>
        <authorList>
            <person name="Goeker M."/>
        </authorList>
    </citation>
    <scope>NUCLEOTIDE SEQUENCE [LARGE SCALE GENOMIC DNA]</scope>
    <source>
        <strain evidence="12 13">DSM 27238</strain>
    </source>
</reference>
<keyword evidence="7" id="KW-0029">Amino-acid transport</keyword>
<evidence type="ECO:0000259" key="11">
    <source>
        <dbReference type="PROSITE" id="PS50928"/>
    </source>
</evidence>
<proteinExistence type="inferred from homology"/>
<keyword evidence="8 10" id="KW-1133">Transmembrane helix</keyword>
<evidence type="ECO:0000256" key="5">
    <source>
        <dbReference type="ARBA" id="ARBA00022519"/>
    </source>
</evidence>
<dbReference type="NCBIfam" id="NF008337">
    <property type="entry name" value="PRK11123.1"/>
    <property type="match status" value="1"/>
</dbReference>
<evidence type="ECO:0000256" key="2">
    <source>
        <dbReference type="ARBA" id="ARBA00010072"/>
    </source>
</evidence>
<evidence type="ECO:0000256" key="1">
    <source>
        <dbReference type="ARBA" id="ARBA00004429"/>
    </source>
</evidence>
<feature type="transmembrane region" description="Helical" evidence="10">
    <location>
        <begin position="12"/>
        <end position="44"/>
    </location>
</feature>
<dbReference type="SUPFAM" id="SSF161098">
    <property type="entry name" value="MetI-like"/>
    <property type="match status" value="1"/>
</dbReference>